<accession>A0A4S3JXL1</accession>
<proteinExistence type="predicted"/>
<reference evidence="1 2" key="1">
    <citation type="submission" date="2019-03" db="EMBL/GenBank/DDBJ databases">
        <title>The genome sequence of a newly discovered highly antifungal drug resistant Aspergillus species, Aspergillus tanneri NIH 1004.</title>
        <authorList>
            <person name="Mounaud S."/>
            <person name="Singh I."/>
            <person name="Joardar V."/>
            <person name="Pakala S."/>
            <person name="Pakala S."/>
            <person name="Venepally P."/>
            <person name="Hoover J."/>
            <person name="Nierman W."/>
            <person name="Chung J."/>
            <person name="Losada L."/>
        </authorList>
    </citation>
    <scope>NUCLEOTIDE SEQUENCE [LARGE SCALE GENOMIC DNA]</scope>
    <source>
        <strain evidence="1 2">NIH1004</strain>
    </source>
</reference>
<dbReference type="VEuPathDB" id="FungiDB:EYZ11_000173"/>
<dbReference type="AlphaFoldDB" id="A0A4S3JXL1"/>
<protein>
    <submittedName>
        <fullName evidence="1">Uncharacterized protein</fullName>
    </submittedName>
</protein>
<keyword evidence="2" id="KW-1185">Reference proteome</keyword>
<comment type="caution">
    <text evidence="1">The sequence shown here is derived from an EMBL/GenBank/DDBJ whole genome shotgun (WGS) entry which is preliminary data.</text>
</comment>
<evidence type="ECO:0000313" key="1">
    <source>
        <dbReference type="EMBL" id="THD00280.1"/>
    </source>
</evidence>
<sequence>MVSSEPYGSNDSNKLFPSINLPSIAPRQYSAAASGSDTKVTRPADMSAFKATLMIASFAISDQTEGTVSCKRP</sequence>
<gene>
    <name evidence="1" type="ORF">EYZ11_000173</name>
</gene>
<dbReference type="EMBL" id="SOSA01000003">
    <property type="protein sequence ID" value="THD00280.1"/>
    <property type="molecule type" value="Genomic_DNA"/>
</dbReference>
<name>A0A4S3JXL1_9EURO</name>
<evidence type="ECO:0000313" key="2">
    <source>
        <dbReference type="Proteomes" id="UP000308092"/>
    </source>
</evidence>
<organism evidence="1 2">
    <name type="scientific">Aspergillus tanneri</name>
    <dbReference type="NCBI Taxonomy" id="1220188"/>
    <lineage>
        <taxon>Eukaryota</taxon>
        <taxon>Fungi</taxon>
        <taxon>Dikarya</taxon>
        <taxon>Ascomycota</taxon>
        <taxon>Pezizomycotina</taxon>
        <taxon>Eurotiomycetes</taxon>
        <taxon>Eurotiomycetidae</taxon>
        <taxon>Eurotiales</taxon>
        <taxon>Aspergillaceae</taxon>
        <taxon>Aspergillus</taxon>
        <taxon>Aspergillus subgen. Circumdati</taxon>
    </lineage>
</organism>
<dbReference type="Proteomes" id="UP000308092">
    <property type="component" value="Unassembled WGS sequence"/>
</dbReference>